<feature type="compositionally biased region" description="Polar residues" evidence="1">
    <location>
        <begin position="68"/>
        <end position="117"/>
    </location>
</feature>
<evidence type="ECO:0000256" key="1">
    <source>
        <dbReference type="SAM" id="MobiDB-lite"/>
    </source>
</evidence>
<evidence type="ECO:0000313" key="3">
    <source>
        <dbReference type="EMBL" id="CAF3824415.1"/>
    </source>
</evidence>
<dbReference type="Proteomes" id="UP000677228">
    <property type="component" value="Unassembled WGS sequence"/>
</dbReference>
<dbReference type="EMBL" id="CAJOBA010008270">
    <property type="protein sequence ID" value="CAF3824415.1"/>
    <property type="molecule type" value="Genomic_DNA"/>
</dbReference>
<organism evidence="2 4">
    <name type="scientific">Didymodactylos carnosus</name>
    <dbReference type="NCBI Taxonomy" id="1234261"/>
    <lineage>
        <taxon>Eukaryota</taxon>
        <taxon>Metazoa</taxon>
        <taxon>Spiralia</taxon>
        <taxon>Gnathifera</taxon>
        <taxon>Rotifera</taxon>
        <taxon>Eurotatoria</taxon>
        <taxon>Bdelloidea</taxon>
        <taxon>Philodinida</taxon>
        <taxon>Philodinidae</taxon>
        <taxon>Didymodactylos</taxon>
    </lineage>
</organism>
<feature type="compositionally biased region" description="Polar residues" evidence="1">
    <location>
        <begin position="28"/>
        <end position="56"/>
    </location>
</feature>
<sequence length="474" mass="51607">MPLQDVSNDPHMLDWLHTAGHGHLLGDQSHSSSAPHPATTSGEATNYTHQPDSSPIHSGDHHLDAPQHSPSPHFQTSNSGNPPTSFHQTSYGGSPSSHFQTSNSGNPPASFHQTSYGSSPPPPTILPPLLSHPQANYGGITSNSPTRFTSSPMNYDNTHFLNSGNHQQMDVDIEALRRDPNTKVVQRPPAEDVVYKQRVFVRYLQPPTPPVSGTIIVREKQAPPPAPDPPIVLRRAPPPPPTPPPVVIRERPPVLPPPEGTTVIDKIIPPLQKPPRQLIVEQYPPLPPKPQDVIIERWLPLPPRQRKILYERLPPSNPPRATPPIIIQHGQPNVRVVKEVITNTPPTQSAPHHLSPSSLFSYSPYSTMQPTTGYNTAHHPQSDVIVLQGGAQHTLPSSSYAIPMTCVVNNQNALSSSLGAYRGGTSTFPMATSLPGQSSVYHVPDNVPIESVLRQLGIDPTTLQRSSHYPSHLV</sequence>
<name>A0A8S2E3N7_9BILA</name>
<evidence type="ECO:0000313" key="4">
    <source>
        <dbReference type="Proteomes" id="UP000677228"/>
    </source>
</evidence>
<accession>A0A8S2E3N7</accession>
<feature type="region of interest" description="Disordered" evidence="1">
    <location>
        <begin position="24"/>
        <end position="126"/>
    </location>
</feature>
<proteinExistence type="predicted"/>
<comment type="caution">
    <text evidence="2">The sequence shown here is derived from an EMBL/GenBank/DDBJ whole genome shotgun (WGS) entry which is preliminary data.</text>
</comment>
<dbReference type="Proteomes" id="UP000682733">
    <property type="component" value="Unassembled WGS sequence"/>
</dbReference>
<evidence type="ECO:0000313" key="2">
    <source>
        <dbReference type="EMBL" id="CAF1058527.1"/>
    </source>
</evidence>
<feature type="compositionally biased region" description="Pro residues" evidence="1">
    <location>
        <begin position="222"/>
        <end position="246"/>
    </location>
</feature>
<feature type="region of interest" description="Disordered" evidence="1">
    <location>
        <begin position="217"/>
        <end position="261"/>
    </location>
</feature>
<dbReference type="EMBL" id="CAJNOK010008254">
    <property type="protein sequence ID" value="CAF1058527.1"/>
    <property type="molecule type" value="Genomic_DNA"/>
</dbReference>
<reference evidence="2" key="1">
    <citation type="submission" date="2021-02" db="EMBL/GenBank/DDBJ databases">
        <authorList>
            <person name="Nowell W R."/>
        </authorList>
    </citation>
    <scope>NUCLEOTIDE SEQUENCE</scope>
</reference>
<dbReference type="AlphaFoldDB" id="A0A8S2E3N7"/>
<gene>
    <name evidence="2" type="ORF">OVA965_LOCUS17292</name>
    <name evidence="3" type="ORF">TMI583_LOCUS17305</name>
</gene>
<protein>
    <submittedName>
        <fullName evidence="2">Uncharacterized protein</fullName>
    </submittedName>
</protein>